<keyword evidence="4" id="KW-1185">Reference proteome</keyword>
<evidence type="ECO:0000256" key="1">
    <source>
        <dbReference type="SAM" id="MobiDB-lite"/>
    </source>
</evidence>
<accession>A0A9P8W6U7</accession>
<feature type="transmembrane region" description="Helical" evidence="2">
    <location>
        <begin position="533"/>
        <end position="556"/>
    </location>
</feature>
<evidence type="ECO:0000313" key="3">
    <source>
        <dbReference type="EMBL" id="KAH6889452.1"/>
    </source>
</evidence>
<dbReference type="EMBL" id="JAGPYM010000011">
    <property type="protein sequence ID" value="KAH6889452.1"/>
    <property type="molecule type" value="Genomic_DNA"/>
</dbReference>
<evidence type="ECO:0000313" key="4">
    <source>
        <dbReference type="Proteomes" id="UP000777438"/>
    </source>
</evidence>
<dbReference type="PANTHER" id="PTHR35043">
    <property type="entry name" value="TRANSCRIPTION FACTOR DOMAIN-CONTAINING PROTEIN"/>
    <property type="match status" value="1"/>
</dbReference>
<sequence>MPDHGNYSLFRDDRLVKLEQGLFGNLGNLSAFRTIPAPVWVPSPEIRGTTAILWSCFLTLIACIFTALHLNVPANTKKMPMLYEKLKWVVIGLIAPEVVLYLASSQFLDARRLARELNTLWRKRKEADGVEMQTGGQKQPRPESDDDPCFDIRYGFFVVMGGLEVPVKDIQPYTNRWAQRGTLESGSLRLSVNGVLQLARLGHFIEVPPALIDDKSKADTLQKTLIIGQVLWMALQCCARKAYGLPVSFLEIHTMVHVGCALIMFVFWVKKPKDVTDPMSVDVSQFKRFIALMVQEQFHFRESKEFIFYPKKPYRDDSQSPQSAFVWIHPTNLNQYKYLTDSEGHALPVEWVQVEGTQCILKAGEALPSGLGLVARSFTWQAQLFQRRVLPGWFNDHSYDDPWDIPESVWITEWVESEPVPPSLSLQLADILRLDRVIEAIESLQGPTRRPHLFHRDHQRVRYPEQHFHDAFTRSAGNFQYTGDSQADPDQVVRFVFGSPILFSLLFLLPAVYGGLHLAVSYFGYFPTPIEQLLWRIASIDIIVTMPAFCILTYIGDYVSTRFFTYESLGENTWATVYKLPGYCMLFAYILARSYLVVESFISLRAVPIGTYWTPSWLQMIPHF</sequence>
<dbReference type="Proteomes" id="UP000777438">
    <property type="component" value="Unassembled WGS sequence"/>
</dbReference>
<feature type="region of interest" description="Disordered" evidence="1">
    <location>
        <begin position="128"/>
        <end position="147"/>
    </location>
</feature>
<keyword evidence="2" id="KW-0472">Membrane</keyword>
<feature type="transmembrane region" description="Helical" evidence="2">
    <location>
        <begin position="501"/>
        <end position="526"/>
    </location>
</feature>
<comment type="caution">
    <text evidence="3">The sequence shown here is derived from an EMBL/GenBank/DDBJ whole genome shotgun (WGS) entry which is preliminary data.</text>
</comment>
<feature type="transmembrane region" description="Helical" evidence="2">
    <location>
        <begin position="51"/>
        <end position="68"/>
    </location>
</feature>
<keyword evidence="2" id="KW-1133">Transmembrane helix</keyword>
<evidence type="ECO:0000256" key="2">
    <source>
        <dbReference type="SAM" id="Phobius"/>
    </source>
</evidence>
<proteinExistence type="predicted"/>
<organism evidence="3 4">
    <name type="scientific">Thelonectria olida</name>
    <dbReference type="NCBI Taxonomy" id="1576542"/>
    <lineage>
        <taxon>Eukaryota</taxon>
        <taxon>Fungi</taxon>
        <taxon>Dikarya</taxon>
        <taxon>Ascomycota</taxon>
        <taxon>Pezizomycotina</taxon>
        <taxon>Sordariomycetes</taxon>
        <taxon>Hypocreomycetidae</taxon>
        <taxon>Hypocreales</taxon>
        <taxon>Nectriaceae</taxon>
        <taxon>Thelonectria</taxon>
    </lineage>
</organism>
<dbReference type="OrthoDB" id="3061561at2759"/>
<dbReference type="AlphaFoldDB" id="A0A9P8W6U7"/>
<gene>
    <name evidence="3" type="ORF">B0T10DRAFT_52550</name>
</gene>
<feature type="transmembrane region" description="Helical" evidence="2">
    <location>
        <begin position="576"/>
        <end position="596"/>
    </location>
</feature>
<feature type="transmembrane region" description="Helical" evidence="2">
    <location>
        <begin position="88"/>
        <end position="108"/>
    </location>
</feature>
<reference evidence="3 4" key="1">
    <citation type="journal article" date="2021" name="Nat. Commun.">
        <title>Genetic determinants of endophytism in the Arabidopsis root mycobiome.</title>
        <authorList>
            <person name="Mesny F."/>
            <person name="Miyauchi S."/>
            <person name="Thiergart T."/>
            <person name="Pickel B."/>
            <person name="Atanasova L."/>
            <person name="Karlsson M."/>
            <person name="Huettel B."/>
            <person name="Barry K.W."/>
            <person name="Haridas S."/>
            <person name="Chen C."/>
            <person name="Bauer D."/>
            <person name="Andreopoulos W."/>
            <person name="Pangilinan J."/>
            <person name="LaButti K."/>
            <person name="Riley R."/>
            <person name="Lipzen A."/>
            <person name="Clum A."/>
            <person name="Drula E."/>
            <person name="Henrissat B."/>
            <person name="Kohler A."/>
            <person name="Grigoriev I.V."/>
            <person name="Martin F.M."/>
            <person name="Hacquard S."/>
        </authorList>
    </citation>
    <scope>NUCLEOTIDE SEQUENCE [LARGE SCALE GENOMIC DNA]</scope>
    <source>
        <strain evidence="3 4">MPI-CAGE-CH-0241</strain>
    </source>
</reference>
<dbReference type="PANTHER" id="PTHR35043:SF7">
    <property type="entry name" value="TRANSCRIPTION FACTOR DOMAIN-CONTAINING PROTEIN"/>
    <property type="match status" value="1"/>
</dbReference>
<keyword evidence="2" id="KW-0812">Transmembrane</keyword>
<protein>
    <submittedName>
        <fullName evidence="3">Uncharacterized protein</fullName>
    </submittedName>
</protein>
<name>A0A9P8W6U7_9HYPO</name>